<evidence type="ECO:0000313" key="1">
    <source>
        <dbReference type="EMBL" id="GIX73202.1"/>
    </source>
</evidence>
<keyword evidence="2" id="KW-1185">Reference proteome</keyword>
<dbReference type="AlphaFoldDB" id="A0AAV4MLS4"/>
<evidence type="ECO:0000313" key="2">
    <source>
        <dbReference type="Proteomes" id="UP001054945"/>
    </source>
</evidence>
<dbReference type="EMBL" id="BPLR01002387">
    <property type="protein sequence ID" value="GIX73202.1"/>
    <property type="molecule type" value="Genomic_DNA"/>
</dbReference>
<proteinExistence type="predicted"/>
<dbReference type="Proteomes" id="UP001054945">
    <property type="component" value="Unassembled WGS sequence"/>
</dbReference>
<comment type="caution">
    <text evidence="1">The sequence shown here is derived from an EMBL/GenBank/DDBJ whole genome shotgun (WGS) entry which is preliminary data.</text>
</comment>
<accession>A0AAV4MLS4</accession>
<gene>
    <name evidence="1" type="ORF">CEXT_73521</name>
</gene>
<organism evidence="1 2">
    <name type="scientific">Caerostris extrusa</name>
    <name type="common">Bark spider</name>
    <name type="synonym">Caerostris bankana</name>
    <dbReference type="NCBI Taxonomy" id="172846"/>
    <lineage>
        <taxon>Eukaryota</taxon>
        <taxon>Metazoa</taxon>
        <taxon>Ecdysozoa</taxon>
        <taxon>Arthropoda</taxon>
        <taxon>Chelicerata</taxon>
        <taxon>Arachnida</taxon>
        <taxon>Araneae</taxon>
        <taxon>Araneomorphae</taxon>
        <taxon>Entelegynae</taxon>
        <taxon>Araneoidea</taxon>
        <taxon>Araneidae</taxon>
        <taxon>Caerostris</taxon>
    </lineage>
</organism>
<sequence length="73" mass="7983">MAMSMVQHGYTMVQHGHVYGPTCGNTHPPPNTVGVWRVRNSCTLPPGSEAAFLKPFFRNISRSENSSFGLFSG</sequence>
<name>A0AAV4MLS4_CAEEX</name>
<reference evidence="1 2" key="1">
    <citation type="submission" date="2021-06" db="EMBL/GenBank/DDBJ databases">
        <title>Caerostris extrusa draft genome.</title>
        <authorList>
            <person name="Kono N."/>
            <person name="Arakawa K."/>
        </authorList>
    </citation>
    <scope>NUCLEOTIDE SEQUENCE [LARGE SCALE GENOMIC DNA]</scope>
</reference>
<protein>
    <submittedName>
        <fullName evidence="1">Uncharacterized protein</fullName>
    </submittedName>
</protein>